<sequence length="252" mass="27526">MRQQRVDRSDNTARTIFIPSRAGAGRSGCAPPAAPSADRKPIYRRERPLRLIAVQSTQLFPLTNNPIIITHWAAATAAAAAAAFMAPALGYILGSAAGHAHTYPCTHWPRHTLQLHSLHVHDDNPPRVSHATRADLLRHHRCSLPHAERVRYVLTDAAAAPRPRRVPRANELQLRSSFRSRASSSQRSLTLAVECVRAWRAGAFVCVYPPHRSALRSAVANSCNVARGEPARVERAARGGAGRRGAAGRGWR</sequence>
<reference evidence="1 2" key="1">
    <citation type="journal article" date="2019" name="Commun. Biol.">
        <title>The bagworm genome reveals a unique fibroin gene that provides high tensile strength.</title>
        <authorList>
            <person name="Kono N."/>
            <person name="Nakamura H."/>
            <person name="Ohtoshi R."/>
            <person name="Tomita M."/>
            <person name="Numata K."/>
            <person name="Arakawa K."/>
        </authorList>
    </citation>
    <scope>NUCLEOTIDE SEQUENCE [LARGE SCALE GENOMIC DNA]</scope>
</reference>
<evidence type="ECO:0000313" key="1">
    <source>
        <dbReference type="EMBL" id="GBP94049.1"/>
    </source>
</evidence>
<protein>
    <submittedName>
        <fullName evidence="1">Uncharacterized protein</fullName>
    </submittedName>
</protein>
<dbReference type="EMBL" id="BGZK01002453">
    <property type="protein sequence ID" value="GBP94049.1"/>
    <property type="molecule type" value="Genomic_DNA"/>
</dbReference>
<gene>
    <name evidence="1" type="ORF">EVAR_66440_1</name>
</gene>
<organism evidence="1 2">
    <name type="scientific">Eumeta variegata</name>
    <name type="common">Bagworm moth</name>
    <name type="synonym">Eumeta japonica</name>
    <dbReference type="NCBI Taxonomy" id="151549"/>
    <lineage>
        <taxon>Eukaryota</taxon>
        <taxon>Metazoa</taxon>
        <taxon>Ecdysozoa</taxon>
        <taxon>Arthropoda</taxon>
        <taxon>Hexapoda</taxon>
        <taxon>Insecta</taxon>
        <taxon>Pterygota</taxon>
        <taxon>Neoptera</taxon>
        <taxon>Endopterygota</taxon>
        <taxon>Lepidoptera</taxon>
        <taxon>Glossata</taxon>
        <taxon>Ditrysia</taxon>
        <taxon>Tineoidea</taxon>
        <taxon>Psychidae</taxon>
        <taxon>Oiketicinae</taxon>
        <taxon>Eumeta</taxon>
    </lineage>
</organism>
<name>A0A4C2A4D7_EUMVA</name>
<accession>A0A4C2A4D7</accession>
<comment type="caution">
    <text evidence="1">The sequence shown here is derived from an EMBL/GenBank/DDBJ whole genome shotgun (WGS) entry which is preliminary data.</text>
</comment>
<keyword evidence="2" id="KW-1185">Reference proteome</keyword>
<evidence type="ECO:0000313" key="2">
    <source>
        <dbReference type="Proteomes" id="UP000299102"/>
    </source>
</evidence>
<dbReference type="Proteomes" id="UP000299102">
    <property type="component" value="Unassembled WGS sequence"/>
</dbReference>
<dbReference type="AlphaFoldDB" id="A0A4C2A4D7"/>
<proteinExistence type="predicted"/>